<dbReference type="GO" id="GO:0046872">
    <property type="term" value="F:metal ion binding"/>
    <property type="evidence" value="ECO:0007669"/>
    <property type="project" value="UniProtKB-KW"/>
</dbReference>
<comment type="similarity">
    <text evidence="1">Belongs to the bacterial solute-binding protein ModA family.</text>
</comment>
<dbReference type="InterPro" id="IPR005950">
    <property type="entry name" value="ModA"/>
</dbReference>
<gene>
    <name evidence="4" type="primary">modA</name>
    <name evidence="4" type="ORF">HMPREF0762_01550</name>
</gene>
<dbReference type="HOGENOM" id="CLU_065520_2_0_11"/>
<sequence>MKTAADLSGKTLNIYCGAGMTEPFKKIAQDFQDETGCTMNVTYANAAQIQTQINESESGDLWIAGSDEEAKRVADVTTKSTDLVKHIPVLVVPSSNPKDVHALADLGNVDSLLIGDPESVAIGKVAKKALSDAGLWDSLQDKITTTTTAPQIATALASDQGDAGIVWKENMVDGVVSVANDEMSAYTKTILAVELSYTQDQETLDAFMSYLGGDEAKAVWTAAGYEIA</sequence>
<reference evidence="4" key="1">
    <citation type="submission" date="2009-10" db="EMBL/GenBank/DDBJ databases">
        <authorList>
            <person name="Weinstock G."/>
            <person name="Sodergren E."/>
            <person name="Clifton S."/>
            <person name="Fulton L."/>
            <person name="Fulton B."/>
            <person name="Courtney L."/>
            <person name="Fronick C."/>
            <person name="Harrison M."/>
            <person name="Strong C."/>
            <person name="Farmer C."/>
            <person name="Delahaunty K."/>
            <person name="Markovic C."/>
            <person name="Hall O."/>
            <person name="Minx P."/>
            <person name="Tomlinson C."/>
            <person name="Mitreva M."/>
            <person name="Nelson J."/>
            <person name="Hou S."/>
            <person name="Wollam A."/>
            <person name="Pepin K.H."/>
            <person name="Johnson M."/>
            <person name="Bhonagiri V."/>
            <person name="Nash W.E."/>
            <person name="Warren W."/>
            <person name="Chinwalla A."/>
            <person name="Mardis E.R."/>
            <person name="Wilson R.K."/>
        </authorList>
    </citation>
    <scope>NUCLEOTIDE SEQUENCE [LARGE SCALE GENOMIC DNA]</scope>
    <source>
        <strain evidence="4">ATCC 700122</strain>
    </source>
</reference>
<dbReference type="Pfam" id="PF13531">
    <property type="entry name" value="SBP_bac_11"/>
    <property type="match status" value="1"/>
</dbReference>
<name>D0WI78_SLAES</name>
<keyword evidence="3" id="KW-0732">Signal</keyword>
<keyword evidence="2" id="KW-0479">Metal-binding</keyword>
<dbReference type="GO" id="GO:0030973">
    <property type="term" value="F:molybdate ion binding"/>
    <property type="evidence" value="ECO:0007669"/>
    <property type="project" value="TreeGrafter"/>
</dbReference>
<evidence type="ECO:0000313" key="5">
    <source>
        <dbReference type="Proteomes" id="UP000006001"/>
    </source>
</evidence>
<evidence type="ECO:0000256" key="3">
    <source>
        <dbReference type="ARBA" id="ARBA00022729"/>
    </source>
</evidence>
<accession>D0WI78</accession>
<dbReference type="NCBIfam" id="TIGR01256">
    <property type="entry name" value="modA"/>
    <property type="match status" value="1"/>
</dbReference>
<evidence type="ECO:0000256" key="1">
    <source>
        <dbReference type="ARBA" id="ARBA00009175"/>
    </source>
</evidence>
<dbReference type="Gene3D" id="3.40.190.10">
    <property type="entry name" value="Periplasmic binding protein-like II"/>
    <property type="match status" value="2"/>
</dbReference>
<dbReference type="STRING" id="649764.HMPREF0762_01550"/>
<organism evidence="4 5">
    <name type="scientific">Slackia exigua (strain ATCC 700122 / DSM 15923 / CIP 105133 / JCM 11022 / KCTC 5966 / S-7)</name>
    <dbReference type="NCBI Taxonomy" id="649764"/>
    <lineage>
        <taxon>Bacteria</taxon>
        <taxon>Bacillati</taxon>
        <taxon>Actinomycetota</taxon>
        <taxon>Coriobacteriia</taxon>
        <taxon>Eggerthellales</taxon>
        <taxon>Eggerthellaceae</taxon>
        <taxon>Slackia</taxon>
    </lineage>
</organism>
<protein>
    <submittedName>
        <fullName evidence="4">Molybdate ABC transporter, periplasmic molybdate-binding protein</fullName>
    </submittedName>
</protein>
<dbReference type="PANTHER" id="PTHR30632:SF0">
    <property type="entry name" value="SULFATE-BINDING PROTEIN"/>
    <property type="match status" value="1"/>
</dbReference>
<proteinExistence type="inferred from homology"/>
<dbReference type="InterPro" id="IPR050682">
    <property type="entry name" value="ModA/WtpA"/>
</dbReference>
<dbReference type="GO" id="GO:0015689">
    <property type="term" value="P:molybdate ion transport"/>
    <property type="evidence" value="ECO:0007669"/>
    <property type="project" value="InterPro"/>
</dbReference>
<dbReference type="PANTHER" id="PTHR30632">
    <property type="entry name" value="MOLYBDATE-BINDING PERIPLASMIC PROTEIN"/>
    <property type="match status" value="1"/>
</dbReference>
<dbReference type="eggNOG" id="COG0725">
    <property type="taxonomic scope" value="Bacteria"/>
</dbReference>
<comment type="caution">
    <text evidence="4">The sequence shown here is derived from an EMBL/GenBank/DDBJ whole genome shotgun (WGS) entry which is preliminary data.</text>
</comment>
<keyword evidence="5" id="KW-1185">Reference proteome</keyword>
<evidence type="ECO:0000313" key="4">
    <source>
        <dbReference type="EMBL" id="EEZ60745.1"/>
    </source>
</evidence>
<evidence type="ECO:0000256" key="2">
    <source>
        <dbReference type="ARBA" id="ARBA00022723"/>
    </source>
</evidence>
<dbReference type="EMBL" id="ACUX02000016">
    <property type="protein sequence ID" value="EEZ60745.1"/>
    <property type="molecule type" value="Genomic_DNA"/>
</dbReference>
<dbReference type="AlphaFoldDB" id="D0WI78"/>
<dbReference type="PIRSF" id="PIRSF004846">
    <property type="entry name" value="ModA"/>
    <property type="match status" value="1"/>
</dbReference>
<dbReference type="Proteomes" id="UP000006001">
    <property type="component" value="Unassembled WGS sequence"/>
</dbReference>
<dbReference type="SUPFAM" id="SSF53850">
    <property type="entry name" value="Periplasmic binding protein-like II"/>
    <property type="match status" value="1"/>
</dbReference>